<dbReference type="InterPro" id="IPR008593">
    <property type="entry name" value="Dam_MeTrfase"/>
</dbReference>
<name>A0ABX7QM15_9GAMM</name>
<gene>
    <name evidence="1" type="ORF">JYB87_12025</name>
</gene>
<dbReference type="GO" id="GO:0032259">
    <property type="term" value="P:methylation"/>
    <property type="evidence" value="ECO:0007669"/>
    <property type="project" value="UniProtKB-KW"/>
</dbReference>
<keyword evidence="2" id="KW-1185">Reference proteome</keyword>
<proteinExistence type="predicted"/>
<dbReference type="GO" id="GO:0009007">
    <property type="term" value="F:site-specific DNA-methyltransferase (adenine-specific) activity"/>
    <property type="evidence" value="ECO:0007669"/>
    <property type="project" value="UniProtKB-EC"/>
</dbReference>
<dbReference type="Pfam" id="PF05869">
    <property type="entry name" value="Dam"/>
    <property type="match status" value="1"/>
</dbReference>
<keyword evidence="1" id="KW-0808">Transferase</keyword>
<reference evidence="1 2" key="1">
    <citation type="submission" date="2021-03" db="EMBL/GenBank/DDBJ databases">
        <title>Novel species identification of genus Shewanella.</title>
        <authorList>
            <person name="Liu G."/>
            <person name="Zhang Q."/>
        </authorList>
    </citation>
    <scope>NUCLEOTIDE SEQUENCE [LARGE SCALE GENOMIC DNA]</scope>
    <source>
        <strain evidence="1 2">FJAT-51800</strain>
    </source>
</reference>
<accession>A0ABX7QM15</accession>
<sequence>MPVGFANSSTPVEIRNLWRTPDFAFVPLNNEFRFALDVAADAMNAKVPDNFITAEENALTVSWADRIPAGKPLTAWCNPPYDNIQPWLDKAHFEASTRGLTTVCFVPLTPDAGWWPTNASEIRQITGVRRKGDARNISGRVKFIRADTGKPVNGQNKGSCYIIFAPFTLGNMTTKYVPITQLIDDFETFQDMTDCGVYDA</sequence>
<evidence type="ECO:0000313" key="2">
    <source>
        <dbReference type="Proteomes" id="UP000662770"/>
    </source>
</evidence>
<dbReference type="Proteomes" id="UP000662770">
    <property type="component" value="Chromosome"/>
</dbReference>
<keyword evidence="1" id="KW-0489">Methyltransferase</keyword>
<protein>
    <submittedName>
        <fullName evidence="1">Phage N-6-adenine-methyltransferase</fullName>
        <ecNumber evidence="1">2.1.1.72</ecNumber>
    </submittedName>
</protein>
<dbReference type="EMBL" id="CP071503">
    <property type="protein sequence ID" value="QSX32493.1"/>
    <property type="molecule type" value="Genomic_DNA"/>
</dbReference>
<evidence type="ECO:0000313" key="1">
    <source>
        <dbReference type="EMBL" id="QSX32493.1"/>
    </source>
</evidence>
<dbReference type="NCBIfam" id="TIGR01712">
    <property type="entry name" value="phage_N6A_met"/>
    <property type="match status" value="1"/>
</dbReference>
<organism evidence="1 2">
    <name type="scientific">Shewanella avicenniae</name>
    <dbReference type="NCBI Taxonomy" id="2814294"/>
    <lineage>
        <taxon>Bacteria</taxon>
        <taxon>Pseudomonadati</taxon>
        <taxon>Pseudomonadota</taxon>
        <taxon>Gammaproteobacteria</taxon>
        <taxon>Alteromonadales</taxon>
        <taxon>Shewanellaceae</taxon>
        <taxon>Shewanella</taxon>
    </lineage>
</organism>
<dbReference type="RefSeq" id="WP_207353736.1">
    <property type="nucleotide sequence ID" value="NZ_CP071503.1"/>
</dbReference>
<dbReference type="EC" id="2.1.1.72" evidence="1"/>